<dbReference type="RefSeq" id="WP_052104715.1">
    <property type="nucleotide sequence ID" value="NZ_CP012413.1"/>
</dbReference>
<dbReference type="PANTHER" id="PTHR34472">
    <property type="entry name" value="SULFUR CARRIER PROTEIN THIS"/>
    <property type="match status" value="1"/>
</dbReference>
<dbReference type="InterPro" id="IPR012675">
    <property type="entry name" value="Beta-grasp_dom_sf"/>
</dbReference>
<dbReference type="InterPro" id="IPR016155">
    <property type="entry name" value="Mopterin_synth/thiamin_S_b"/>
</dbReference>
<protein>
    <submittedName>
        <fullName evidence="1">Sulfur carrier protein ThiS</fullName>
    </submittedName>
</protein>
<dbReference type="PANTHER" id="PTHR34472:SF1">
    <property type="entry name" value="SULFUR CARRIER PROTEIN THIS"/>
    <property type="match status" value="1"/>
</dbReference>
<dbReference type="CDD" id="cd00565">
    <property type="entry name" value="Ubl_ThiS"/>
    <property type="match status" value="1"/>
</dbReference>
<organism evidence="1 2">
    <name type="scientific">Piscirickettsia salmonis</name>
    <dbReference type="NCBI Taxonomy" id="1238"/>
    <lineage>
        <taxon>Bacteria</taxon>
        <taxon>Pseudomonadati</taxon>
        <taxon>Pseudomonadota</taxon>
        <taxon>Gammaproteobacteria</taxon>
        <taxon>Thiotrichales</taxon>
        <taxon>Piscirickettsiaceae</taxon>
        <taxon>Piscirickettsia</taxon>
    </lineage>
</organism>
<dbReference type="Gene3D" id="3.10.20.30">
    <property type="match status" value="1"/>
</dbReference>
<dbReference type="InterPro" id="IPR003749">
    <property type="entry name" value="ThiS/MoaD-like"/>
</dbReference>
<evidence type="ECO:0000313" key="1">
    <source>
        <dbReference type="EMBL" id="QGO05664.1"/>
    </source>
</evidence>
<dbReference type="AlphaFoldDB" id="A0A9Q6PW91"/>
<gene>
    <name evidence="1" type="ORF">Psal009_01557</name>
</gene>
<dbReference type="InterPro" id="IPR010035">
    <property type="entry name" value="Thi_S"/>
</dbReference>
<reference evidence="1 2" key="1">
    <citation type="submission" date="2019-04" db="EMBL/GenBank/DDBJ databases">
        <title>Complete genome sequencing of Piscirickettsia salmonis strain Psal-009.</title>
        <authorList>
            <person name="Schober I."/>
            <person name="Bunk B."/>
            <person name="Sproer C."/>
            <person name="Carril G.P."/>
            <person name="Riedel T."/>
            <person name="Flores-Herrera P.A."/>
            <person name="Nourdin-Galindo G."/>
            <person name="Marshall S.H."/>
            <person name="Overmann J."/>
        </authorList>
    </citation>
    <scope>NUCLEOTIDE SEQUENCE [LARGE SCALE GENOMIC DNA]</scope>
    <source>
        <strain evidence="1 2">Psal-009</strain>
    </source>
</reference>
<dbReference type="SUPFAM" id="SSF54285">
    <property type="entry name" value="MoaD/ThiS"/>
    <property type="match status" value="1"/>
</dbReference>
<accession>A0A9Q6PW91</accession>
<name>A0A9Q6PW91_PISSA</name>
<evidence type="ECO:0000313" key="2">
    <source>
        <dbReference type="Proteomes" id="UP000422232"/>
    </source>
</evidence>
<dbReference type="NCBIfam" id="TIGR01683">
    <property type="entry name" value="thiS"/>
    <property type="match status" value="1"/>
</dbReference>
<proteinExistence type="predicted"/>
<keyword evidence="2" id="KW-1185">Reference proteome</keyword>
<dbReference type="Proteomes" id="UP000422232">
    <property type="component" value="Chromosome"/>
</dbReference>
<dbReference type="EMBL" id="CP038908">
    <property type="protein sequence ID" value="QGO05664.1"/>
    <property type="molecule type" value="Genomic_DNA"/>
</dbReference>
<sequence>MMIMIKRNGQSECIQENTLLTDALAKWNYQGASFAVAINCSFVPRSGFASTYLKAGDEIDVVTPMQGG</sequence>
<dbReference type="Pfam" id="PF02597">
    <property type="entry name" value="ThiS"/>
    <property type="match status" value="1"/>
</dbReference>